<name>T1A485_9ZZZZ</name>
<dbReference type="EMBL" id="AUZY01010936">
    <property type="protein sequence ID" value="EQD36660.1"/>
    <property type="molecule type" value="Genomic_DNA"/>
</dbReference>
<sequence>RESTSIAYHCGRLLAVFEQIQSKALPNVKAGVVQRFYGAASTTPGLVMGRLFRTAQHHIGSIENPTYYQKLLGEVTEKIGASFPPVLSLEEQGRFALGYYHQRSERFAGNK</sequence>
<dbReference type="InterPro" id="IPR010144">
    <property type="entry name" value="CRISPR-assoc_prot_Csd1-typ"/>
</dbReference>
<accession>T1A485</accession>
<organism evidence="1">
    <name type="scientific">mine drainage metagenome</name>
    <dbReference type="NCBI Taxonomy" id="410659"/>
    <lineage>
        <taxon>unclassified sequences</taxon>
        <taxon>metagenomes</taxon>
        <taxon>ecological metagenomes</taxon>
    </lineage>
</organism>
<gene>
    <name evidence="1" type="ORF">B1B_16437</name>
</gene>
<protein>
    <submittedName>
        <fullName evidence="1">CRISPR-associated protein, Csd1-type</fullName>
    </submittedName>
</protein>
<dbReference type="Pfam" id="PF09709">
    <property type="entry name" value="Cas_Csd1"/>
    <property type="match status" value="1"/>
</dbReference>
<comment type="caution">
    <text evidence="1">The sequence shown here is derived from an EMBL/GenBank/DDBJ whole genome shotgun (WGS) entry which is preliminary data.</text>
</comment>
<feature type="non-terminal residue" evidence="1">
    <location>
        <position position="1"/>
    </location>
</feature>
<proteinExistence type="predicted"/>
<evidence type="ECO:0000313" key="1">
    <source>
        <dbReference type="EMBL" id="EQD36660.1"/>
    </source>
</evidence>
<reference evidence="1" key="1">
    <citation type="submission" date="2013-08" db="EMBL/GenBank/DDBJ databases">
        <authorList>
            <person name="Mendez C."/>
            <person name="Richter M."/>
            <person name="Ferrer M."/>
            <person name="Sanchez J."/>
        </authorList>
    </citation>
    <scope>NUCLEOTIDE SEQUENCE</scope>
</reference>
<dbReference type="AlphaFoldDB" id="T1A485"/>
<reference evidence="1" key="2">
    <citation type="journal article" date="2014" name="ISME J.">
        <title>Microbial stratification in low pH oxic and suboxic macroscopic growths along an acid mine drainage.</title>
        <authorList>
            <person name="Mendez-Garcia C."/>
            <person name="Mesa V."/>
            <person name="Sprenger R.R."/>
            <person name="Richter M."/>
            <person name="Diez M.S."/>
            <person name="Solano J."/>
            <person name="Bargiela R."/>
            <person name="Golyshina O.V."/>
            <person name="Manteca A."/>
            <person name="Ramos J.L."/>
            <person name="Gallego J.R."/>
            <person name="Llorente I."/>
            <person name="Martins Dos Santos V.A."/>
            <person name="Jensen O.N."/>
            <person name="Pelaez A.I."/>
            <person name="Sanchez J."/>
            <person name="Ferrer M."/>
        </authorList>
    </citation>
    <scope>NUCLEOTIDE SEQUENCE</scope>
</reference>